<dbReference type="Pfam" id="PF25521">
    <property type="entry name" value="WHD_TANC1"/>
    <property type="match status" value="1"/>
</dbReference>
<evidence type="ECO:0000256" key="3">
    <source>
        <dbReference type="ARBA" id="ARBA00022833"/>
    </source>
</evidence>
<protein>
    <recommendedName>
        <fullName evidence="11">RING-type domain-containing protein</fullName>
    </recommendedName>
</protein>
<dbReference type="InterPro" id="IPR050889">
    <property type="entry name" value="Dendritic_Spine_Reg/Scaffold"/>
</dbReference>
<feature type="repeat" description="ANK" evidence="8">
    <location>
        <begin position="997"/>
        <end position="1030"/>
    </location>
</feature>
<dbReference type="Proteomes" id="UP000663855">
    <property type="component" value="Unassembled WGS sequence"/>
</dbReference>
<name>A0A816HGI5_9BILA</name>
<feature type="repeat" description="ANK" evidence="8">
    <location>
        <begin position="901"/>
        <end position="933"/>
    </location>
</feature>
<keyword evidence="2 9" id="KW-0479">Metal-binding</keyword>
<dbReference type="Pfam" id="PF13637">
    <property type="entry name" value="Ank_4"/>
    <property type="match status" value="2"/>
</dbReference>
<comment type="subcellular location">
    <subcellularLocation>
        <location evidence="6">Postsynapse</location>
    </subcellularLocation>
</comment>
<comment type="similarity">
    <text evidence="7">Belongs to the TANC family.</text>
</comment>
<comment type="caution">
    <text evidence="13">The sequence shown here is derived from an EMBL/GenBank/DDBJ whole genome shotgun (WGS) entry which is preliminary data.</text>
</comment>
<dbReference type="SUPFAM" id="SSF48452">
    <property type="entry name" value="TPR-like"/>
    <property type="match status" value="1"/>
</dbReference>
<keyword evidence="4" id="KW-0770">Synapse</keyword>
<dbReference type="SMART" id="SM00028">
    <property type="entry name" value="TPR"/>
    <property type="match status" value="3"/>
</dbReference>
<feature type="compositionally biased region" description="Polar residues" evidence="10">
    <location>
        <begin position="188"/>
        <end position="200"/>
    </location>
</feature>
<dbReference type="GO" id="GO:0008270">
    <property type="term" value="F:zinc ion binding"/>
    <property type="evidence" value="ECO:0007669"/>
    <property type="project" value="UniProtKB-KW"/>
</dbReference>
<dbReference type="Gene3D" id="1.25.40.20">
    <property type="entry name" value="Ankyrin repeat-containing domain"/>
    <property type="match status" value="3"/>
</dbReference>
<dbReference type="InterPro" id="IPR036770">
    <property type="entry name" value="Ankyrin_rpt-contain_sf"/>
</dbReference>
<dbReference type="Pfam" id="PF12796">
    <property type="entry name" value="Ank_2"/>
    <property type="match status" value="2"/>
</dbReference>
<dbReference type="PROSITE" id="PS50088">
    <property type="entry name" value="ANK_REPEAT"/>
    <property type="match status" value="6"/>
</dbReference>
<dbReference type="InterPro" id="IPR027417">
    <property type="entry name" value="P-loop_NTPase"/>
</dbReference>
<feature type="repeat" description="ANK" evidence="8">
    <location>
        <begin position="1097"/>
        <end position="1129"/>
    </location>
</feature>
<dbReference type="Gene3D" id="1.25.40.10">
    <property type="entry name" value="Tetratricopeptide repeat domain"/>
    <property type="match status" value="1"/>
</dbReference>
<dbReference type="PROSITE" id="PS50297">
    <property type="entry name" value="ANK_REP_REGION"/>
    <property type="match status" value="4"/>
</dbReference>
<evidence type="ECO:0000256" key="4">
    <source>
        <dbReference type="ARBA" id="ARBA00023018"/>
    </source>
</evidence>
<dbReference type="PROSITE" id="PS50089">
    <property type="entry name" value="ZF_RING_2"/>
    <property type="match status" value="1"/>
</dbReference>
<feature type="domain" description="RING-type" evidence="11">
    <location>
        <begin position="40"/>
        <end position="78"/>
    </location>
</feature>
<evidence type="ECO:0000313" key="13">
    <source>
        <dbReference type="EMBL" id="CAF1686244.1"/>
    </source>
</evidence>
<keyword evidence="2 9" id="KW-0863">Zinc-finger</keyword>
<evidence type="ECO:0000256" key="6">
    <source>
        <dbReference type="ARBA" id="ARBA00034110"/>
    </source>
</evidence>
<dbReference type="SUPFAM" id="SSF52540">
    <property type="entry name" value="P-loop containing nucleoside triphosphate hydrolases"/>
    <property type="match status" value="1"/>
</dbReference>
<evidence type="ECO:0000256" key="10">
    <source>
        <dbReference type="SAM" id="MobiDB-lite"/>
    </source>
</evidence>
<evidence type="ECO:0000313" key="12">
    <source>
        <dbReference type="EMBL" id="CAF1282439.1"/>
    </source>
</evidence>
<sequence length="1348" mass="153126">MFKRDFVLFRSARLFSSSTKKKSLTNDDDLCISHSPSRLCPICRCPYDNQKHKRLIDTTCHHEKCYTCMFKYEQCSICLSHLVKSRCLPDKKNTMRSMSSSPIPTSNSQPLSSSTIIANNLLVQASPHMPRSSIERPPPMPVKPVSHFQKLLHHFNGSKSFNSSFMRGTPLTSSQQRSAIKTNGSMTTIIKNSNNKSPEQFISKPKSDETLPPPPPPEIAHEQLLDILFQSNRTHIASISPSPSTSSATTHTSIQRIMMNNNNNNKKQQQQIQINPTSISPSMSNSDLSFSPSGIKVFSPSIETFSGYELGPMSKSVPNTMVESQTWSPPRYITTPSSSSSPSTHTCHCSSNLKDDSNSLHDDEKFFIQRDWIYDEIFKLIRGTTKPGLVLISRTPGMGKTWLMKNLLRITTSTSQQTTSVITQNEKTSIIRVNSAKRSSYEWLKCHILSSHFCDCSQTDSCSLPDIIHSIIYRALEHPLLHAYRDVILREQHTRKAITLNACIQNVEHAFFTAFLDQLNQLKLLGHLQELFSVTNHIYLIIDGMNNELCDTEGQTITEFLFTNLHRIPAWLKLIITMNRLNDNQPQTEQNTFLQHFAVLDIEDELRFSNYLYNDIRKYLSKRLENDCSNELYDLSSSMSNIDQLCTLSHGNIFFIQQLCDLFEQREFPANIDLPRTLNEMYYYRFRNNKIQEHIEICRAILEICLAIRRPINLNVLYSCVNVDEELHIEWPIFLQCVSYLSAFLTQYPNATYATVHGSIRHWLLTNKNQYFACNIKKGHSRLALYLSHSLSNSLHGPEAIECIRHLSLSDLFSNNIIQLCHTIKHLIDDPSRLLASLRNAFYPELDISELLLMTSANPDSIVNSIHMPLLCVASRNGYISFVELLLKYHANVNIITRDDDNKTSLMLAAEYGHEQVVKLLINYNANITLKDKYQLTAVAYATKHVSILKLLNCTDESIKQQAFVYAASTGSLDALEFMLTDNHYSTIDINGTDYVHGETALTNAASHGHMNVIDYLITNHQADIDRTNSRQMTPLLLAVKNGMWSCVEYLLDHKAAIEHCDKQKRTCLVIAASEGHLAVIDSLLEKGANVHHEDEEGLTSLSWACLKGHFHACETLLAHGSDINHEDINGRIPIDMASFYGDVQLVQLLIDHGSIVDHVDKNGMRALDRAIGCRNVAVVNCLLKKSVKLGPSTWALAAGKNDMMTILISKLIDDGISLYKKNQYKDAAYRFSYVLKKLPTNIDQQTTEQFATNFRFMKYNCLIHLAKCKRKLDSYEAAIDYCTQALYIHNTADGLLLRSRIKRDQKLYNDALTDLLAAKNLDPTNTDLDRYINRLNVDLQHCHETLL</sequence>
<feature type="repeat" description="ANK" evidence="8">
    <location>
        <begin position="1031"/>
        <end position="1063"/>
    </location>
</feature>
<feature type="compositionally biased region" description="Polar residues" evidence="10">
    <location>
        <begin position="276"/>
        <end position="287"/>
    </location>
</feature>
<keyword evidence="1" id="KW-0677">Repeat</keyword>
<dbReference type="SUPFAM" id="SSF48403">
    <property type="entry name" value="Ankyrin repeat"/>
    <property type="match status" value="1"/>
</dbReference>
<feature type="repeat" description="ANK" evidence="8">
    <location>
        <begin position="1130"/>
        <end position="1162"/>
    </location>
</feature>
<dbReference type="PANTHER" id="PTHR24166:SF55">
    <property type="entry name" value="ROLLING PEBBLES, ISOFORM B"/>
    <property type="match status" value="1"/>
</dbReference>
<evidence type="ECO:0000259" key="11">
    <source>
        <dbReference type="PROSITE" id="PS50089"/>
    </source>
</evidence>
<feature type="region of interest" description="Disordered" evidence="10">
    <location>
        <begin position="265"/>
        <end position="287"/>
    </location>
</feature>
<keyword evidence="3" id="KW-0862">Zinc</keyword>
<evidence type="ECO:0000256" key="2">
    <source>
        <dbReference type="ARBA" id="ARBA00022771"/>
    </source>
</evidence>
<dbReference type="GO" id="GO:0098794">
    <property type="term" value="C:postsynapse"/>
    <property type="evidence" value="ECO:0007669"/>
    <property type="project" value="UniProtKB-SubCell"/>
</dbReference>
<keyword evidence="5 8" id="KW-0040">ANK repeat</keyword>
<dbReference type="InterPro" id="IPR019734">
    <property type="entry name" value="TPR_rpt"/>
</dbReference>
<dbReference type="InterPro" id="IPR058056">
    <property type="entry name" value="WH_TANC1/2"/>
</dbReference>
<reference evidence="13" key="1">
    <citation type="submission" date="2021-02" db="EMBL/GenBank/DDBJ databases">
        <authorList>
            <person name="Nowell W R."/>
        </authorList>
    </citation>
    <scope>NUCLEOTIDE SEQUENCE</scope>
</reference>
<feature type="compositionally biased region" description="Low complexity" evidence="10">
    <location>
        <begin position="265"/>
        <end position="275"/>
    </location>
</feature>
<evidence type="ECO:0000256" key="1">
    <source>
        <dbReference type="ARBA" id="ARBA00022737"/>
    </source>
</evidence>
<dbReference type="EMBL" id="CAJNOV010007352">
    <property type="protein sequence ID" value="CAF1282439.1"/>
    <property type="molecule type" value="Genomic_DNA"/>
</dbReference>
<proteinExistence type="inferred from homology"/>
<evidence type="ECO:0000256" key="5">
    <source>
        <dbReference type="ARBA" id="ARBA00023043"/>
    </source>
</evidence>
<organism evidence="13 14">
    <name type="scientific">Rotaria magnacalcarata</name>
    <dbReference type="NCBI Taxonomy" id="392030"/>
    <lineage>
        <taxon>Eukaryota</taxon>
        <taxon>Metazoa</taxon>
        <taxon>Spiralia</taxon>
        <taxon>Gnathifera</taxon>
        <taxon>Rotifera</taxon>
        <taxon>Eurotatoria</taxon>
        <taxon>Bdelloidea</taxon>
        <taxon>Philodinida</taxon>
        <taxon>Philodinidae</taxon>
        <taxon>Rotaria</taxon>
    </lineage>
</organism>
<feature type="compositionally biased region" description="Low complexity" evidence="10">
    <location>
        <begin position="334"/>
        <end position="351"/>
    </location>
</feature>
<evidence type="ECO:0000313" key="14">
    <source>
        <dbReference type="Proteomes" id="UP000663834"/>
    </source>
</evidence>
<dbReference type="InterPro" id="IPR011990">
    <property type="entry name" value="TPR-like_helical_dom_sf"/>
</dbReference>
<evidence type="ECO:0000256" key="8">
    <source>
        <dbReference type="PROSITE-ProRule" id="PRU00023"/>
    </source>
</evidence>
<feature type="region of interest" description="Disordered" evidence="10">
    <location>
        <begin position="188"/>
        <end position="219"/>
    </location>
</feature>
<evidence type="ECO:0000256" key="9">
    <source>
        <dbReference type="PROSITE-ProRule" id="PRU00175"/>
    </source>
</evidence>
<dbReference type="PANTHER" id="PTHR24166">
    <property type="entry name" value="ROLLING PEBBLES, ISOFORM B"/>
    <property type="match status" value="1"/>
</dbReference>
<dbReference type="InterPro" id="IPR002110">
    <property type="entry name" value="Ankyrin_rpt"/>
</dbReference>
<dbReference type="SMART" id="SM00248">
    <property type="entry name" value="ANK"/>
    <property type="match status" value="9"/>
</dbReference>
<dbReference type="OrthoDB" id="5958958at2759"/>
<dbReference type="Proteomes" id="UP000663834">
    <property type="component" value="Unassembled WGS sequence"/>
</dbReference>
<feature type="region of interest" description="Disordered" evidence="10">
    <location>
        <begin position="327"/>
        <end position="354"/>
    </location>
</feature>
<feature type="repeat" description="ANK" evidence="8">
    <location>
        <begin position="1064"/>
        <end position="1096"/>
    </location>
</feature>
<accession>A0A816HGI5</accession>
<dbReference type="InterPro" id="IPR001841">
    <property type="entry name" value="Znf_RING"/>
</dbReference>
<dbReference type="EMBL" id="CAJNOW010022042">
    <property type="protein sequence ID" value="CAF1686244.1"/>
    <property type="molecule type" value="Genomic_DNA"/>
</dbReference>
<evidence type="ECO:0000256" key="7">
    <source>
        <dbReference type="ARBA" id="ARBA00038259"/>
    </source>
</evidence>
<gene>
    <name evidence="12" type="ORF">CJN711_LOCUS16051</name>
    <name evidence="13" type="ORF">KQP761_LOCUS38663</name>
</gene>